<dbReference type="RefSeq" id="WP_038296544.1">
    <property type="nucleotide sequence ID" value="NZ_JACJTA010000005.1"/>
</dbReference>
<dbReference type="InterPro" id="IPR003018">
    <property type="entry name" value="GAF"/>
</dbReference>
<dbReference type="Gene3D" id="3.30.450.40">
    <property type="match status" value="1"/>
</dbReference>
<dbReference type="InterPro" id="IPR029016">
    <property type="entry name" value="GAF-like_dom_sf"/>
</dbReference>
<accession>A0ABR8GK30</accession>
<comment type="caution">
    <text evidence="2">The sequence shown here is derived from an EMBL/GenBank/DDBJ whole genome shotgun (WGS) entry which is preliminary data.</text>
</comment>
<name>A0ABR8GK30_9CYAN</name>
<reference evidence="2 3" key="1">
    <citation type="journal article" date="2020" name="ISME J.">
        <title>Comparative genomics reveals insights into cyanobacterial evolution and habitat adaptation.</title>
        <authorList>
            <person name="Chen M.Y."/>
            <person name="Teng W.K."/>
            <person name="Zhao L."/>
            <person name="Hu C.X."/>
            <person name="Zhou Y.K."/>
            <person name="Han B.P."/>
            <person name="Song L.R."/>
            <person name="Shu W.S."/>
        </authorList>
    </citation>
    <scope>NUCLEOTIDE SEQUENCE [LARGE SCALE GENOMIC DNA]</scope>
    <source>
        <strain evidence="2 3">FACHB-248</strain>
    </source>
</reference>
<evidence type="ECO:0000313" key="2">
    <source>
        <dbReference type="EMBL" id="MBD2603750.1"/>
    </source>
</evidence>
<gene>
    <name evidence="2" type="ORF">H6G81_04200</name>
</gene>
<dbReference type="Pfam" id="PF01590">
    <property type="entry name" value="GAF"/>
    <property type="match status" value="1"/>
</dbReference>
<organism evidence="2 3">
    <name type="scientific">Scytonema hofmannii FACHB-248</name>
    <dbReference type="NCBI Taxonomy" id="1842502"/>
    <lineage>
        <taxon>Bacteria</taxon>
        <taxon>Bacillati</taxon>
        <taxon>Cyanobacteriota</taxon>
        <taxon>Cyanophyceae</taxon>
        <taxon>Nostocales</taxon>
        <taxon>Scytonemataceae</taxon>
        <taxon>Scytonema</taxon>
    </lineage>
</organism>
<sequence length="393" mass="44717">MIIYKFLLSLRCLLAHVQNTNQRQVKYYDSQVLPSEESRLLHRLNCISLNENESKCLNAHLTTILEERNQDKTSAIASDCMVLEMSEEEFQKFSNYLGENSTCQFRAIVQSDNNQTQVKKLRIIGNHGLRLFNVIVKSHNSKELDRQYTYKDNSRLSIPLNAALTEVHKTAQINYQRLQSAKDVSIDLVIGNLLRAVFETIRQLMSVDTVTVLLPTENGQQLAVCATIGLEEEILENIRIPLNCGFAGHIAASGKHMIVDDLSKIQVVSPILRNKGIRSMLGVPLPLKDQVNGVFHVGTLRSRQFTKDEVQQLQLVANRIGLVIEPLLKYCKITTPNEAQLGHVSNKQALVRKEQSVRIRINKKTLLIQVTQSLKSLIYINFTQQHILWHRGF</sequence>
<proteinExistence type="predicted"/>
<evidence type="ECO:0000259" key="1">
    <source>
        <dbReference type="SMART" id="SM00065"/>
    </source>
</evidence>
<dbReference type="SMART" id="SM00065">
    <property type="entry name" value="GAF"/>
    <property type="match status" value="1"/>
</dbReference>
<feature type="domain" description="GAF" evidence="1">
    <location>
        <begin position="189"/>
        <end position="334"/>
    </location>
</feature>
<keyword evidence="3" id="KW-1185">Reference proteome</keyword>
<evidence type="ECO:0000313" key="3">
    <source>
        <dbReference type="Proteomes" id="UP000660380"/>
    </source>
</evidence>
<dbReference type="Proteomes" id="UP000660380">
    <property type="component" value="Unassembled WGS sequence"/>
</dbReference>
<protein>
    <submittedName>
        <fullName evidence="2">GAF domain-containing protein</fullName>
    </submittedName>
</protein>
<dbReference type="SUPFAM" id="SSF55781">
    <property type="entry name" value="GAF domain-like"/>
    <property type="match status" value="1"/>
</dbReference>
<dbReference type="EMBL" id="JACJTA010000005">
    <property type="protein sequence ID" value="MBD2603750.1"/>
    <property type="molecule type" value="Genomic_DNA"/>
</dbReference>